<dbReference type="GO" id="GO:0005886">
    <property type="term" value="C:plasma membrane"/>
    <property type="evidence" value="ECO:0007669"/>
    <property type="project" value="UniProtKB-SubCell"/>
</dbReference>
<dbReference type="Proteomes" id="UP000530928">
    <property type="component" value="Unassembled WGS sequence"/>
</dbReference>
<sequence length="486" mass="52542">MVASERTFFGHPWGLATLFGTEMWERFSYYGMRAILVLFLTAPAARDGMGLDDATAAGLYGIYVGAVYLTALAGGWVADRLFGARRTVLYGGFVIMCGHISMAVPSNGVTVWLGLCLIAFGSGLLKGNISTMVGELYRDSPDRRRDAGFALFYLGVNLGAFLGILIVPMVAPADGDTWHRGFSLAAIGMALGLVQYVLGRKSLKGAGAEPTHRLTSAERARFLRVLLLSVLGVVAALLLWWWSGTFTLSRFTLAFTVVCAVVPIAYFAFLFRSPEVTAAERVKLRAYVWLFLAAAIFWMIYDQAGSALTFFAADNTDLNVFGLSIDPGQVSNVNSIAIIALSPVFSKIWDRYGDRISIPARFAVALVLVGASFVVMSLASIQASDGTKVSILWLTTTYLVQTVGELFLSPVGLSVTNKLAPRAFLSQMMGVWFLATALGDSIGGQMYKLTTVVSMPVYYFSLAMSAVVAGLLLFMFVKRVKALMGD</sequence>
<keyword evidence="5 8" id="KW-0812">Transmembrane</keyword>
<dbReference type="PANTHER" id="PTHR23517:SF15">
    <property type="entry name" value="PROTON-DEPENDENT OLIGOPEPTIDE FAMILY TRANSPORT PROTEIN"/>
    <property type="match status" value="1"/>
</dbReference>
<feature type="transmembrane region" description="Helical" evidence="9">
    <location>
        <begin position="458"/>
        <end position="477"/>
    </location>
</feature>
<evidence type="ECO:0000256" key="3">
    <source>
        <dbReference type="ARBA" id="ARBA00022448"/>
    </source>
</evidence>
<evidence type="ECO:0000313" key="11">
    <source>
        <dbReference type="EMBL" id="MBA2896040.1"/>
    </source>
</evidence>
<keyword evidence="4" id="KW-1003">Cell membrane</keyword>
<accession>A0A7W0CRQ0</accession>
<keyword evidence="6 9" id="KW-1133">Transmembrane helix</keyword>
<dbReference type="AlphaFoldDB" id="A0A7W0CRQ0"/>
<dbReference type="InterPro" id="IPR000109">
    <property type="entry name" value="POT_fam"/>
</dbReference>
<evidence type="ECO:0000256" key="5">
    <source>
        <dbReference type="ARBA" id="ARBA00022692"/>
    </source>
</evidence>
<evidence type="ECO:0000256" key="8">
    <source>
        <dbReference type="RuleBase" id="RU003755"/>
    </source>
</evidence>
<dbReference type="Pfam" id="PF00854">
    <property type="entry name" value="PTR2"/>
    <property type="match status" value="1"/>
</dbReference>
<dbReference type="InterPro" id="IPR018456">
    <property type="entry name" value="PTR2_symporter_CS"/>
</dbReference>
<dbReference type="InterPro" id="IPR005279">
    <property type="entry name" value="Dipep/tripep_permease"/>
</dbReference>
<dbReference type="EMBL" id="JACDUR010000008">
    <property type="protein sequence ID" value="MBA2896040.1"/>
    <property type="molecule type" value="Genomic_DNA"/>
</dbReference>
<evidence type="ECO:0000256" key="6">
    <source>
        <dbReference type="ARBA" id="ARBA00022989"/>
    </source>
</evidence>
<reference evidence="11 12" key="1">
    <citation type="submission" date="2020-07" db="EMBL/GenBank/DDBJ databases">
        <title>Genomic Encyclopedia of Type Strains, Phase IV (KMG-IV): sequencing the most valuable type-strain genomes for metagenomic binning, comparative biology and taxonomic classification.</title>
        <authorList>
            <person name="Goeker M."/>
        </authorList>
    </citation>
    <scope>NUCLEOTIDE SEQUENCE [LARGE SCALE GENOMIC DNA]</scope>
    <source>
        <strain evidence="11 12">DSM 45533</strain>
    </source>
</reference>
<dbReference type="InterPro" id="IPR050171">
    <property type="entry name" value="MFS_Transporters"/>
</dbReference>
<feature type="transmembrane region" description="Helical" evidence="9">
    <location>
        <begin position="333"/>
        <end position="350"/>
    </location>
</feature>
<feature type="transmembrane region" description="Helical" evidence="9">
    <location>
        <begin position="110"/>
        <end position="129"/>
    </location>
</feature>
<gene>
    <name evidence="11" type="ORF">HNR30_007431</name>
</gene>
<comment type="subcellular location">
    <subcellularLocation>
        <location evidence="1">Cell membrane</location>
        <topology evidence="1">Multi-pass membrane protein</topology>
    </subcellularLocation>
    <subcellularLocation>
        <location evidence="8">Membrane</location>
        <topology evidence="8">Multi-pass membrane protein</topology>
    </subcellularLocation>
</comment>
<evidence type="ECO:0000256" key="7">
    <source>
        <dbReference type="ARBA" id="ARBA00023136"/>
    </source>
</evidence>
<dbReference type="SUPFAM" id="SSF103473">
    <property type="entry name" value="MFS general substrate transporter"/>
    <property type="match status" value="2"/>
</dbReference>
<feature type="transmembrane region" description="Helical" evidence="9">
    <location>
        <begin position="222"/>
        <end position="242"/>
    </location>
</feature>
<evidence type="ECO:0000256" key="4">
    <source>
        <dbReference type="ARBA" id="ARBA00022475"/>
    </source>
</evidence>
<dbReference type="RefSeq" id="WP_181614780.1">
    <property type="nucleotide sequence ID" value="NZ_BAABAM010000007.1"/>
</dbReference>
<feature type="transmembrane region" description="Helical" evidence="9">
    <location>
        <begin position="248"/>
        <end position="272"/>
    </location>
</feature>
<feature type="transmembrane region" description="Helical" evidence="9">
    <location>
        <begin position="177"/>
        <end position="198"/>
    </location>
</feature>
<feature type="domain" description="Major facilitator superfamily (MFS) profile" evidence="10">
    <location>
        <begin position="1"/>
        <end position="481"/>
    </location>
</feature>
<keyword evidence="12" id="KW-1185">Reference proteome</keyword>
<evidence type="ECO:0000256" key="9">
    <source>
        <dbReference type="SAM" id="Phobius"/>
    </source>
</evidence>
<evidence type="ECO:0000259" key="10">
    <source>
        <dbReference type="PROSITE" id="PS50850"/>
    </source>
</evidence>
<dbReference type="PROSITE" id="PS01022">
    <property type="entry name" value="PTR2_1"/>
    <property type="match status" value="1"/>
</dbReference>
<dbReference type="CDD" id="cd17346">
    <property type="entry name" value="MFS_DtpA_like"/>
    <property type="match status" value="1"/>
</dbReference>
<dbReference type="PROSITE" id="PS50850">
    <property type="entry name" value="MFS"/>
    <property type="match status" value="1"/>
</dbReference>
<keyword evidence="7 9" id="KW-0472">Membrane</keyword>
<evidence type="ECO:0000256" key="2">
    <source>
        <dbReference type="ARBA" id="ARBA00005982"/>
    </source>
</evidence>
<dbReference type="PANTHER" id="PTHR23517">
    <property type="entry name" value="RESISTANCE PROTEIN MDTM, PUTATIVE-RELATED-RELATED"/>
    <property type="match status" value="1"/>
</dbReference>
<feature type="transmembrane region" description="Helical" evidence="9">
    <location>
        <begin position="57"/>
        <end position="78"/>
    </location>
</feature>
<feature type="transmembrane region" description="Helical" evidence="9">
    <location>
        <begin position="362"/>
        <end position="383"/>
    </location>
</feature>
<dbReference type="GO" id="GO:1904680">
    <property type="term" value="F:peptide transmembrane transporter activity"/>
    <property type="evidence" value="ECO:0007669"/>
    <property type="project" value="InterPro"/>
</dbReference>
<dbReference type="InterPro" id="IPR020846">
    <property type="entry name" value="MFS_dom"/>
</dbReference>
<evidence type="ECO:0000256" key="1">
    <source>
        <dbReference type="ARBA" id="ARBA00004651"/>
    </source>
</evidence>
<feature type="transmembrane region" description="Helical" evidence="9">
    <location>
        <begin position="389"/>
        <end position="408"/>
    </location>
</feature>
<evidence type="ECO:0000313" key="12">
    <source>
        <dbReference type="Proteomes" id="UP000530928"/>
    </source>
</evidence>
<name>A0A7W0CRQ0_9ACTN</name>
<comment type="caution">
    <text evidence="11">The sequence shown here is derived from an EMBL/GenBank/DDBJ whole genome shotgun (WGS) entry which is preliminary data.</text>
</comment>
<feature type="transmembrane region" description="Helical" evidence="9">
    <location>
        <begin position="284"/>
        <end position="301"/>
    </location>
</feature>
<protein>
    <submittedName>
        <fullName evidence="11">POT family proton-dependent oligopeptide transporter</fullName>
    </submittedName>
</protein>
<feature type="transmembrane region" description="Helical" evidence="9">
    <location>
        <begin position="27"/>
        <end position="45"/>
    </location>
</feature>
<organism evidence="11 12">
    <name type="scientific">Nonomuraea soli</name>
    <dbReference type="NCBI Taxonomy" id="1032476"/>
    <lineage>
        <taxon>Bacteria</taxon>
        <taxon>Bacillati</taxon>
        <taxon>Actinomycetota</taxon>
        <taxon>Actinomycetes</taxon>
        <taxon>Streptosporangiales</taxon>
        <taxon>Streptosporangiaceae</taxon>
        <taxon>Nonomuraea</taxon>
    </lineage>
</organism>
<dbReference type="InterPro" id="IPR036259">
    <property type="entry name" value="MFS_trans_sf"/>
</dbReference>
<dbReference type="GO" id="GO:0006857">
    <property type="term" value="P:oligopeptide transport"/>
    <property type="evidence" value="ECO:0007669"/>
    <property type="project" value="InterPro"/>
</dbReference>
<proteinExistence type="inferred from homology"/>
<feature type="transmembrane region" description="Helical" evidence="9">
    <location>
        <begin position="150"/>
        <end position="171"/>
    </location>
</feature>
<keyword evidence="3 8" id="KW-0813">Transport</keyword>
<dbReference type="PROSITE" id="PS01023">
    <property type="entry name" value="PTR2_2"/>
    <property type="match status" value="1"/>
</dbReference>
<comment type="similarity">
    <text evidence="2 8">Belongs to the major facilitator superfamily. Proton-dependent oligopeptide transporter (POT/PTR) (TC 2.A.17) family.</text>
</comment>
<dbReference type="Gene3D" id="1.20.1250.20">
    <property type="entry name" value="MFS general substrate transporter like domains"/>
    <property type="match status" value="1"/>
</dbReference>
<dbReference type="NCBIfam" id="TIGR00924">
    <property type="entry name" value="yjdL_sub1_fam"/>
    <property type="match status" value="1"/>
</dbReference>
<feature type="transmembrane region" description="Helical" evidence="9">
    <location>
        <begin position="87"/>
        <end position="104"/>
    </location>
</feature>
<feature type="transmembrane region" description="Helical" evidence="9">
    <location>
        <begin position="420"/>
        <end position="438"/>
    </location>
</feature>